<feature type="domain" description="C2H2-type" evidence="10">
    <location>
        <begin position="540"/>
        <end position="563"/>
    </location>
</feature>
<feature type="domain" description="C2H2-type" evidence="10">
    <location>
        <begin position="1171"/>
        <end position="1199"/>
    </location>
</feature>
<evidence type="ECO:0000313" key="11">
    <source>
        <dbReference type="EMBL" id="CAG7837337.1"/>
    </source>
</evidence>
<feature type="region of interest" description="Disordered" evidence="9">
    <location>
        <begin position="933"/>
        <end position="952"/>
    </location>
</feature>
<feature type="compositionally biased region" description="Polar residues" evidence="9">
    <location>
        <begin position="681"/>
        <end position="692"/>
    </location>
</feature>
<feature type="domain" description="C2H2-type" evidence="10">
    <location>
        <begin position="1206"/>
        <end position="1230"/>
    </location>
</feature>
<sequence>MEESLTCDEISRRCMLCWFEIKDTGSTRLSDQKLSQIFDVLETYMEWESVKKKFQFKTDLFPFCDFCFPVVTRISDLNEEIEVLLGKIHQLTTNVTGKILESHYRDASEDVRIKEEFPEEETVGKFQYDLEKVLSYRNSTIERFTPNLTLPRLVWKPKNIEIKKTRKSARLGSQKRDFEEDNSQDDGTNHNDDDHYEMMSDLDYRPPSTTPSEEIEIKNGKCDKGDLKNTTRTRNRSRKAMEATGGKNKQGKCRKPYRLVEISPNVFVHADKFRIRKLSDTLFECLECTTNKFTSIASASAHAYFHSCRAEKRFQCRFCEKAFGSKNHLTTHTRIHTNETPFKCDLCEQSFRLKRWLIQHQIESHRESLSTEQNNSHKKIQNTKKQTLPSLQNPESNITEEGDATNLNTDGHCETLPGPTHGPQSTMPSEDIKRARKCVELAGGKKQRGENWKPYRLIETSPNLFVHANKFRIKKLSNNLYECLECSRKPFSSIASASAHAYFHSCRAEKRYQCRFCEKAFGTKNHLTSHTRIHTKETPFKCDLCEQSFRLNWWLKQHKIKSHGVSLNSEGKNSQIQMENTKHQTQIDSQKREINTADVSIVKSIVGLKEDCSTKKPNLEPAPPDVGKEHQYPVTSLGNDGFHHHDSEDNVINHNNDEHCEKMPDPDYGPPRPSEEIEAENVQSGKNNLKTTTRARNRPRKARVAAGGKKQQGKKRKPYRLVEISPNLFVHANQFRIKKLSDTLFECLECTTNKFTSITSASAHAYFHSCRAAKRYQCKFCEKSFCTKSHLTAHTRIHTNETPFKCDLCEARFKWNVSLTRHKIKSHGKHEGKSAEEHILQSADGIKECYMKESNVEAASEVVGKEYKDLITFLGNNDSQHHNSEGDGTNHKDDHFETILNPDCGPPSPSQEVEVESVKCDKDNLKTTIRASKRPHKARVTTEGERQGERRKSYRLVETSPNLFVHADKFRIKKLSDTLFECLECTTNPFSSIAAASAHAYFHSCRAAKRYQCKFCEKAFGTKNHLTAHTRIHTNETPFKCDLCDQSFRLNWSLTRHKMKSHGLSFNAKDDARKKREGKHQQLKSRYALVEVSPDLFVYKDKYQAQKISDHWYECLQCSKTTSSFGFMCKHLYFHYCRDTNKFRCEECGKAFSTKNGLEQHRQIHSNEKSFMCEVCGHAFNTKNGLQSHMKRCHTKTPKSIPRKDVICHYCGKTFICEAMLKRHLTVHTGVVVKPLNCEICGKLLSKYKMKEHMIRHGPPRFPCSECSKSFHMSHHLRIHLEVKHGGKKPFSCDECGKSFGYKESIVYHKNRFHSAKSAELNNKKRKLPPRGTGIYPCDQCGKLFYRMDSIKYHMKRYHSELTAELDRQLKEKLSRRKNKTEH</sequence>
<keyword evidence="3" id="KW-0677">Repeat</keyword>
<feature type="domain" description="C2H2-type" evidence="10">
    <location>
        <begin position="314"/>
        <end position="341"/>
    </location>
</feature>
<keyword evidence="2" id="KW-0479">Metal-binding</keyword>
<feature type="domain" description="C2H2-type" evidence="10">
    <location>
        <begin position="1143"/>
        <end position="1170"/>
    </location>
</feature>
<dbReference type="GO" id="GO:0003677">
    <property type="term" value="F:DNA binding"/>
    <property type="evidence" value="ECO:0007669"/>
    <property type="project" value="UniProtKB-KW"/>
</dbReference>
<keyword evidence="4 8" id="KW-0863">Zinc-finger</keyword>
<feature type="region of interest" description="Disordered" evidence="9">
    <location>
        <begin position="366"/>
        <end position="408"/>
    </location>
</feature>
<dbReference type="SMART" id="SM00355">
    <property type="entry name" value="ZnF_C2H2"/>
    <property type="match status" value="20"/>
</dbReference>
<keyword evidence="5" id="KW-0862">Zinc</keyword>
<evidence type="ECO:0000256" key="6">
    <source>
        <dbReference type="ARBA" id="ARBA00023125"/>
    </source>
</evidence>
<evidence type="ECO:0000313" key="12">
    <source>
        <dbReference type="Proteomes" id="UP000708208"/>
    </source>
</evidence>
<reference evidence="11" key="1">
    <citation type="submission" date="2021-06" db="EMBL/GenBank/DDBJ databases">
        <authorList>
            <person name="Hodson N. C."/>
            <person name="Mongue J. A."/>
            <person name="Jaron S. K."/>
        </authorList>
    </citation>
    <scope>NUCLEOTIDE SEQUENCE</scope>
</reference>
<feature type="domain" description="C2H2-type" evidence="10">
    <location>
        <begin position="1011"/>
        <end position="1038"/>
    </location>
</feature>
<dbReference type="Pfam" id="PF13912">
    <property type="entry name" value="zf-C2H2_6"/>
    <property type="match status" value="2"/>
</dbReference>
<feature type="compositionally biased region" description="Basic and acidic residues" evidence="9">
    <location>
        <begin position="655"/>
        <end position="665"/>
    </location>
</feature>
<evidence type="ECO:0000259" key="10">
    <source>
        <dbReference type="PROSITE" id="PS50157"/>
    </source>
</evidence>
<dbReference type="GO" id="GO:0000981">
    <property type="term" value="F:DNA-binding transcription factor activity, RNA polymerase II-specific"/>
    <property type="evidence" value="ECO:0007669"/>
    <property type="project" value="TreeGrafter"/>
</dbReference>
<feature type="domain" description="C2H2-type" evidence="10">
    <location>
        <begin position="776"/>
        <end position="803"/>
    </location>
</feature>
<dbReference type="Pfam" id="PF00096">
    <property type="entry name" value="zf-C2H2"/>
    <property type="match status" value="7"/>
</dbReference>
<feature type="domain" description="C2H2-type" evidence="10">
    <location>
        <begin position="512"/>
        <end position="539"/>
    </location>
</feature>
<evidence type="ECO:0000256" key="7">
    <source>
        <dbReference type="ARBA" id="ARBA00023242"/>
    </source>
</evidence>
<keyword evidence="7" id="KW-0539">Nucleus</keyword>
<name>A0A8J2LVG3_9HEXA</name>
<feature type="compositionally biased region" description="Polar residues" evidence="9">
    <location>
        <begin position="383"/>
        <end position="397"/>
    </location>
</feature>
<comment type="caution">
    <text evidence="11">The sequence shown here is derived from an EMBL/GenBank/DDBJ whole genome shotgun (WGS) entry which is preliminary data.</text>
</comment>
<protein>
    <recommendedName>
        <fullName evidence="10">C2H2-type domain-containing protein</fullName>
    </recommendedName>
</protein>
<feature type="region of interest" description="Disordered" evidence="9">
    <location>
        <begin position="613"/>
        <end position="717"/>
    </location>
</feature>
<evidence type="ECO:0000256" key="9">
    <source>
        <dbReference type="SAM" id="MobiDB-lite"/>
    </source>
</evidence>
<organism evidence="11 12">
    <name type="scientific">Allacma fusca</name>
    <dbReference type="NCBI Taxonomy" id="39272"/>
    <lineage>
        <taxon>Eukaryota</taxon>
        <taxon>Metazoa</taxon>
        <taxon>Ecdysozoa</taxon>
        <taxon>Arthropoda</taxon>
        <taxon>Hexapoda</taxon>
        <taxon>Collembola</taxon>
        <taxon>Symphypleona</taxon>
        <taxon>Sminthuridae</taxon>
        <taxon>Allacma</taxon>
    </lineage>
</organism>
<feature type="domain" description="C2H2-type" evidence="10">
    <location>
        <begin position="804"/>
        <end position="835"/>
    </location>
</feature>
<dbReference type="FunFam" id="3.30.160.60:FF:000045">
    <property type="entry name" value="ZFP69 zinc finger protein B"/>
    <property type="match status" value="2"/>
</dbReference>
<dbReference type="EMBL" id="CAJVCH010571371">
    <property type="protein sequence ID" value="CAG7837337.1"/>
    <property type="molecule type" value="Genomic_DNA"/>
</dbReference>
<feature type="domain" description="C2H2-type" evidence="10">
    <location>
        <begin position="1039"/>
        <end position="1062"/>
    </location>
</feature>
<dbReference type="FunFam" id="3.30.160.60:FF:000446">
    <property type="entry name" value="Zinc finger protein"/>
    <property type="match status" value="1"/>
</dbReference>
<feature type="compositionally biased region" description="Basic residues" evidence="9">
    <location>
        <begin position="693"/>
        <end position="703"/>
    </location>
</feature>
<gene>
    <name evidence="11" type="ORF">AFUS01_LOCUS46466</name>
</gene>
<dbReference type="PANTHER" id="PTHR24394">
    <property type="entry name" value="ZINC FINGER PROTEIN"/>
    <property type="match status" value="1"/>
</dbReference>
<dbReference type="PROSITE" id="PS00028">
    <property type="entry name" value="ZINC_FINGER_C2H2_1"/>
    <property type="match status" value="14"/>
</dbReference>
<evidence type="ECO:0000256" key="1">
    <source>
        <dbReference type="ARBA" id="ARBA00004123"/>
    </source>
</evidence>
<evidence type="ECO:0000256" key="8">
    <source>
        <dbReference type="PROSITE-ProRule" id="PRU00042"/>
    </source>
</evidence>
<feature type="domain" description="C2H2-type" evidence="10">
    <location>
        <begin position="342"/>
        <end position="370"/>
    </location>
</feature>
<feature type="domain" description="C2H2-type" evidence="10">
    <location>
        <begin position="1336"/>
        <end position="1364"/>
    </location>
</feature>
<dbReference type="PROSITE" id="PS50157">
    <property type="entry name" value="ZINC_FINGER_C2H2_2"/>
    <property type="match status" value="14"/>
</dbReference>
<feature type="domain" description="C2H2-type" evidence="10">
    <location>
        <begin position="1291"/>
        <end position="1319"/>
    </location>
</feature>
<comment type="subcellular location">
    <subcellularLocation>
        <location evidence="1">Nucleus</location>
    </subcellularLocation>
</comment>
<keyword evidence="6" id="KW-0238">DNA-binding</keyword>
<evidence type="ECO:0000256" key="5">
    <source>
        <dbReference type="ARBA" id="ARBA00022833"/>
    </source>
</evidence>
<feature type="compositionally biased region" description="Basic and acidic residues" evidence="9">
    <location>
        <begin position="215"/>
        <end position="229"/>
    </location>
</feature>
<feature type="compositionally biased region" description="Basic and acidic residues" evidence="9">
    <location>
        <begin position="940"/>
        <end position="951"/>
    </location>
</feature>
<dbReference type="GO" id="GO:0008270">
    <property type="term" value="F:zinc ion binding"/>
    <property type="evidence" value="ECO:0007669"/>
    <property type="project" value="UniProtKB-KW"/>
</dbReference>
<dbReference type="Proteomes" id="UP000708208">
    <property type="component" value="Unassembled WGS sequence"/>
</dbReference>
<dbReference type="GO" id="GO:0005634">
    <property type="term" value="C:nucleus"/>
    <property type="evidence" value="ECO:0007669"/>
    <property type="project" value="UniProtKB-SubCell"/>
</dbReference>
<evidence type="ECO:0000256" key="3">
    <source>
        <dbReference type="ARBA" id="ARBA00022737"/>
    </source>
</evidence>
<dbReference type="PANTHER" id="PTHR24394:SF44">
    <property type="entry name" value="ZINC FINGER PROTEIN 271-LIKE"/>
    <property type="match status" value="1"/>
</dbReference>
<keyword evidence="12" id="KW-1185">Reference proteome</keyword>
<feature type="region of interest" description="Disordered" evidence="9">
    <location>
        <begin position="166"/>
        <end position="251"/>
    </location>
</feature>
<feature type="compositionally biased region" description="Basic and acidic residues" evidence="9">
    <location>
        <begin position="187"/>
        <end position="204"/>
    </location>
</feature>
<dbReference type="FunFam" id="3.30.160.60:FF:000100">
    <property type="entry name" value="Zinc finger 45-like"/>
    <property type="match status" value="1"/>
</dbReference>
<evidence type="ECO:0000256" key="2">
    <source>
        <dbReference type="ARBA" id="ARBA00022723"/>
    </source>
</evidence>
<evidence type="ECO:0000256" key="4">
    <source>
        <dbReference type="ARBA" id="ARBA00022771"/>
    </source>
</evidence>
<proteinExistence type="predicted"/>
<feature type="domain" description="C2H2-type" evidence="10">
    <location>
        <begin position="1262"/>
        <end position="1290"/>
    </location>
</feature>
<dbReference type="InterPro" id="IPR013087">
    <property type="entry name" value="Znf_C2H2_type"/>
</dbReference>
<accession>A0A8J2LVG3</accession>
<dbReference type="OrthoDB" id="6077919at2759"/>